<gene>
    <name evidence="1" type="ORF">Cboi01_000271500</name>
</gene>
<sequence>MFVKPSSPFMRNLVDQIMDKFLFISPRSLRNKINETTEQNSNNFNSDGEDGHNNYIDSESLSNTMNIVAAQRIMHKFLCDCGVDDFSIKDIAKPDPVRVRIILSAVVNFAKFREMRMSDCEQLLSESEEIIDKYRQILSIHRTLNENFQILTKKINESEFTIDEIDEKNKKLEDELRNLRRVHEELNMEHSTYRSEKNGLIKEGDNQSFLVLEAEKELEKIKGYIKESPQTVSQVNEDLMSSLKDEQETLDSLDSKSRNLSISIDSFGLLSQEFRNLSKIIEDIQIEIGKHETAQSKFDKYEELQEDAQIEVDDLNRKTQQVERQLKNSEEKINRIKQLSQEKLEQLKEKLDKLRDQYATAMTERDLSDMSLSKKSSQIDLWKNQMKQMQTAFEIECKEANIEMEKLNSHISLYLIDMQKKLS</sequence>
<evidence type="ECO:0000313" key="2">
    <source>
        <dbReference type="Proteomes" id="UP001165101"/>
    </source>
</evidence>
<organism evidence="1 2">
    <name type="scientific">Candida boidinii</name>
    <name type="common">Yeast</name>
    <dbReference type="NCBI Taxonomy" id="5477"/>
    <lineage>
        <taxon>Eukaryota</taxon>
        <taxon>Fungi</taxon>
        <taxon>Dikarya</taxon>
        <taxon>Ascomycota</taxon>
        <taxon>Saccharomycotina</taxon>
        <taxon>Pichiomycetes</taxon>
        <taxon>Pichiales</taxon>
        <taxon>Pichiaceae</taxon>
        <taxon>Ogataea</taxon>
        <taxon>Ogataea/Candida clade</taxon>
    </lineage>
</organism>
<name>A0ACB5TPZ6_CANBO</name>
<protein>
    <submittedName>
        <fullName evidence="1">Unnamed protein product</fullName>
    </submittedName>
</protein>
<accession>A0ACB5TPZ6</accession>
<dbReference type="Proteomes" id="UP001165101">
    <property type="component" value="Unassembled WGS sequence"/>
</dbReference>
<comment type="caution">
    <text evidence="1">The sequence shown here is derived from an EMBL/GenBank/DDBJ whole genome shotgun (WGS) entry which is preliminary data.</text>
</comment>
<keyword evidence="2" id="KW-1185">Reference proteome</keyword>
<evidence type="ECO:0000313" key="1">
    <source>
        <dbReference type="EMBL" id="GME92367.1"/>
    </source>
</evidence>
<reference evidence="1" key="1">
    <citation type="submission" date="2023-04" db="EMBL/GenBank/DDBJ databases">
        <title>Candida boidinii NBRC 1967.</title>
        <authorList>
            <person name="Ichikawa N."/>
            <person name="Sato H."/>
            <person name="Tonouchi N."/>
        </authorList>
    </citation>
    <scope>NUCLEOTIDE SEQUENCE</scope>
    <source>
        <strain evidence="1">NBRC 1967</strain>
    </source>
</reference>
<proteinExistence type="predicted"/>
<dbReference type="EMBL" id="BSXV01001294">
    <property type="protein sequence ID" value="GME92367.1"/>
    <property type="molecule type" value="Genomic_DNA"/>
</dbReference>